<organism evidence="9 11">
    <name type="scientific">Komagataeibacter nataicola</name>
    <dbReference type="NCBI Taxonomy" id="265960"/>
    <lineage>
        <taxon>Bacteria</taxon>
        <taxon>Pseudomonadati</taxon>
        <taxon>Pseudomonadota</taxon>
        <taxon>Alphaproteobacteria</taxon>
        <taxon>Acetobacterales</taxon>
        <taxon>Acetobacteraceae</taxon>
        <taxon>Komagataeibacter</taxon>
    </lineage>
</organism>
<proteinExistence type="inferred from homology"/>
<keyword evidence="6 7" id="KW-0472">Membrane</keyword>
<keyword evidence="3" id="KW-1003">Cell membrane</keyword>
<dbReference type="Proteomes" id="UP000189683">
    <property type="component" value="Chromosome"/>
</dbReference>
<evidence type="ECO:0000313" key="10">
    <source>
        <dbReference type="EMBL" id="PYD68024.1"/>
    </source>
</evidence>
<feature type="transmembrane region" description="Helical" evidence="7">
    <location>
        <begin position="191"/>
        <end position="211"/>
    </location>
</feature>
<evidence type="ECO:0000256" key="3">
    <source>
        <dbReference type="ARBA" id="ARBA00022475"/>
    </source>
</evidence>
<dbReference type="SUPFAM" id="SSF161098">
    <property type="entry name" value="MetI-like"/>
    <property type="match status" value="1"/>
</dbReference>
<dbReference type="EMBL" id="NIRT01000001">
    <property type="protein sequence ID" value="PYD68024.1"/>
    <property type="molecule type" value="Genomic_DNA"/>
</dbReference>
<protein>
    <submittedName>
        <fullName evidence="9">ABC transporter permease</fullName>
    </submittedName>
</protein>
<evidence type="ECO:0000256" key="4">
    <source>
        <dbReference type="ARBA" id="ARBA00022692"/>
    </source>
</evidence>
<comment type="similarity">
    <text evidence="7">Belongs to the binding-protein-dependent transport system permease family.</text>
</comment>
<dbReference type="GO" id="GO:0055085">
    <property type="term" value="P:transmembrane transport"/>
    <property type="evidence" value="ECO:0007669"/>
    <property type="project" value="InterPro"/>
</dbReference>
<dbReference type="PANTHER" id="PTHR30151">
    <property type="entry name" value="ALKANE SULFONATE ABC TRANSPORTER-RELATED, MEMBRANE SUBUNIT"/>
    <property type="match status" value="1"/>
</dbReference>
<evidence type="ECO:0000256" key="5">
    <source>
        <dbReference type="ARBA" id="ARBA00022989"/>
    </source>
</evidence>
<dbReference type="Gene3D" id="1.10.3720.10">
    <property type="entry name" value="MetI-like"/>
    <property type="match status" value="1"/>
</dbReference>
<dbReference type="RefSeq" id="WP_078527687.1">
    <property type="nucleotide sequence ID" value="NZ_CP019875.1"/>
</dbReference>
<reference evidence="10 12" key="3">
    <citation type="submission" date="2017-06" db="EMBL/GenBank/DDBJ databases">
        <title>A draft genome sequence of Komagataeibacter nataicola LMG 1536.</title>
        <authorList>
            <person name="Skraban J."/>
            <person name="Cleenwerck I."/>
            <person name="Vandamme P."/>
            <person name="Trcek J."/>
        </authorList>
    </citation>
    <scope>NUCLEOTIDE SEQUENCE [LARGE SCALE GENOMIC DNA]</scope>
    <source>
        <strain evidence="10 12">LMG 1536</strain>
    </source>
</reference>
<dbReference type="KEGG" id="kna:B0W47_04375"/>
<evidence type="ECO:0000256" key="1">
    <source>
        <dbReference type="ARBA" id="ARBA00004651"/>
    </source>
</evidence>
<accession>A0A9N7H3P4</accession>
<evidence type="ECO:0000313" key="11">
    <source>
        <dbReference type="Proteomes" id="UP000189683"/>
    </source>
</evidence>
<reference evidence="11" key="1">
    <citation type="submission" date="2017-02" db="EMBL/GenBank/DDBJ databases">
        <title>zhang.</title>
        <authorList>
            <person name="Zhang H."/>
        </authorList>
    </citation>
    <scope>NUCLEOTIDE SEQUENCE [LARGE SCALE GENOMIC DNA]</scope>
    <source>
        <strain evidence="11">RZS01</strain>
    </source>
</reference>
<feature type="transmembrane region" description="Helical" evidence="7">
    <location>
        <begin position="223"/>
        <end position="242"/>
    </location>
</feature>
<keyword evidence="4 7" id="KW-0812">Transmembrane</keyword>
<comment type="subcellular location">
    <subcellularLocation>
        <location evidence="1 7">Cell membrane</location>
        <topology evidence="1 7">Multi-pass membrane protein</topology>
    </subcellularLocation>
</comment>
<dbReference type="CDD" id="cd06261">
    <property type="entry name" value="TM_PBP2"/>
    <property type="match status" value="1"/>
</dbReference>
<evidence type="ECO:0000259" key="8">
    <source>
        <dbReference type="PROSITE" id="PS50928"/>
    </source>
</evidence>
<feature type="transmembrane region" description="Helical" evidence="7">
    <location>
        <begin position="70"/>
        <end position="90"/>
    </location>
</feature>
<evidence type="ECO:0000256" key="2">
    <source>
        <dbReference type="ARBA" id="ARBA00022448"/>
    </source>
</evidence>
<keyword evidence="12" id="KW-1185">Reference proteome</keyword>
<sequence>MTRPVFSRRGMAVLRPVLTCAGLVALWGALARWGHVPPYMLPAPDAVARALWSGRAQLEPAAVTTLEETLLGLGIGVGAGSALAIAMALWAPLRRWVMPMVLLSQAVPVFALAPLLVLWFGFGMASKVVMAVLVIFFPVTSALGDGLRQTEAGWMDLARTMGATRWRVLVHIRLPAAMPAFATGVRMATAIAPIGAVVGEWVGASSGLGFLMQTANTRFQTDLMFAALAVLAVMTVLLWWGVDRLLARALYWQPPHADID</sequence>
<feature type="transmembrane region" description="Helical" evidence="7">
    <location>
        <begin position="102"/>
        <end position="122"/>
    </location>
</feature>
<evidence type="ECO:0000313" key="9">
    <source>
        <dbReference type="EMBL" id="AQU88878.1"/>
    </source>
</evidence>
<dbReference type="GO" id="GO:0005886">
    <property type="term" value="C:plasma membrane"/>
    <property type="evidence" value="ECO:0007669"/>
    <property type="project" value="UniProtKB-SubCell"/>
</dbReference>
<dbReference type="InterPro" id="IPR000515">
    <property type="entry name" value="MetI-like"/>
</dbReference>
<keyword evidence="5 7" id="KW-1133">Transmembrane helix</keyword>
<dbReference type="EMBL" id="CP019875">
    <property type="protein sequence ID" value="AQU88878.1"/>
    <property type="molecule type" value="Genomic_DNA"/>
</dbReference>
<feature type="domain" description="ABC transmembrane type-1" evidence="8">
    <location>
        <begin position="62"/>
        <end position="246"/>
    </location>
</feature>
<evidence type="ECO:0000256" key="6">
    <source>
        <dbReference type="ARBA" id="ARBA00023136"/>
    </source>
</evidence>
<evidence type="ECO:0000256" key="7">
    <source>
        <dbReference type="RuleBase" id="RU363032"/>
    </source>
</evidence>
<feature type="transmembrane region" description="Helical" evidence="7">
    <location>
        <begin position="168"/>
        <end position="185"/>
    </location>
</feature>
<dbReference type="PROSITE" id="PS50928">
    <property type="entry name" value="ABC_TM1"/>
    <property type="match status" value="1"/>
</dbReference>
<dbReference type="AlphaFoldDB" id="A0A9N7H3P4"/>
<name>A0A9N7H3P4_9PROT</name>
<dbReference type="InterPro" id="IPR035906">
    <property type="entry name" value="MetI-like_sf"/>
</dbReference>
<evidence type="ECO:0000313" key="12">
    <source>
        <dbReference type="Proteomes" id="UP000247512"/>
    </source>
</evidence>
<dbReference type="Pfam" id="PF00528">
    <property type="entry name" value="BPD_transp_1"/>
    <property type="match status" value="1"/>
</dbReference>
<dbReference type="OrthoDB" id="9786495at2"/>
<reference evidence="9" key="2">
    <citation type="submission" date="2017-02" db="EMBL/GenBank/DDBJ databases">
        <authorList>
            <person name="Zhang H."/>
        </authorList>
    </citation>
    <scope>NUCLEOTIDE SEQUENCE</scope>
    <source>
        <strain evidence="9">RZS01</strain>
    </source>
</reference>
<keyword evidence="2 7" id="KW-0813">Transport</keyword>
<dbReference type="PANTHER" id="PTHR30151:SF20">
    <property type="entry name" value="ABC TRANSPORTER PERMEASE PROTEIN HI_0355-RELATED"/>
    <property type="match status" value="1"/>
</dbReference>
<feature type="transmembrane region" description="Helical" evidence="7">
    <location>
        <begin position="128"/>
        <end position="147"/>
    </location>
</feature>
<gene>
    <name evidence="9" type="ORF">B0W47_04375</name>
    <name evidence="10" type="ORF">CDI09_00435</name>
</gene>
<dbReference type="Proteomes" id="UP000247512">
    <property type="component" value="Unassembled WGS sequence"/>
</dbReference>